<accession>A0ACC2TAA5</accession>
<name>A0ACC2TAA5_9FUNG</name>
<dbReference type="Proteomes" id="UP001165960">
    <property type="component" value="Unassembled WGS sequence"/>
</dbReference>
<keyword evidence="2" id="KW-1185">Reference proteome</keyword>
<protein>
    <submittedName>
        <fullName evidence="1">Uncharacterized protein</fullName>
    </submittedName>
</protein>
<dbReference type="EMBL" id="QTSX02003187">
    <property type="protein sequence ID" value="KAJ9071491.1"/>
    <property type="molecule type" value="Genomic_DNA"/>
</dbReference>
<reference evidence="1" key="1">
    <citation type="submission" date="2022-04" db="EMBL/GenBank/DDBJ databases">
        <title>Genome of the entomopathogenic fungus Entomophthora muscae.</title>
        <authorList>
            <person name="Elya C."/>
            <person name="Lovett B.R."/>
            <person name="Lee E."/>
            <person name="Macias A.M."/>
            <person name="Hajek A.E."/>
            <person name="De Bivort B.L."/>
            <person name="Kasson M.T."/>
            <person name="De Fine Licht H.H."/>
            <person name="Stajich J.E."/>
        </authorList>
    </citation>
    <scope>NUCLEOTIDE SEQUENCE</scope>
    <source>
        <strain evidence="1">Berkeley</strain>
    </source>
</reference>
<sequence>MQPRFIFTFLSAIQATDLINFLSEEKKFNVTLTCEKMDSKCKDVMHTFYLITRFLEKAPILKGQINVSAKYLWTLDGIPWKSTKTLGFGGPRSYLVDQVNGRYFIQVLC</sequence>
<evidence type="ECO:0000313" key="2">
    <source>
        <dbReference type="Proteomes" id="UP001165960"/>
    </source>
</evidence>
<proteinExistence type="predicted"/>
<organism evidence="1 2">
    <name type="scientific">Entomophthora muscae</name>
    <dbReference type="NCBI Taxonomy" id="34485"/>
    <lineage>
        <taxon>Eukaryota</taxon>
        <taxon>Fungi</taxon>
        <taxon>Fungi incertae sedis</taxon>
        <taxon>Zoopagomycota</taxon>
        <taxon>Entomophthoromycotina</taxon>
        <taxon>Entomophthoromycetes</taxon>
        <taxon>Entomophthorales</taxon>
        <taxon>Entomophthoraceae</taxon>
        <taxon>Entomophthora</taxon>
    </lineage>
</organism>
<gene>
    <name evidence="1" type="ORF">DSO57_1036355</name>
</gene>
<evidence type="ECO:0000313" key="1">
    <source>
        <dbReference type="EMBL" id="KAJ9071491.1"/>
    </source>
</evidence>
<comment type="caution">
    <text evidence="1">The sequence shown here is derived from an EMBL/GenBank/DDBJ whole genome shotgun (WGS) entry which is preliminary data.</text>
</comment>